<dbReference type="GO" id="GO:0016757">
    <property type="term" value="F:glycosyltransferase activity"/>
    <property type="evidence" value="ECO:0007669"/>
    <property type="project" value="InterPro"/>
</dbReference>
<organism evidence="3 4">
    <name type="scientific">Aquiflexum balticum DSM 16537</name>
    <dbReference type="NCBI Taxonomy" id="758820"/>
    <lineage>
        <taxon>Bacteria</taxon>
        <taxon>Pseudomonadati</taxon>
        <taxon>Bacteroidota</taxon>
        <taxon>Cytophagia</taxon>
        <taxon>Cytophagales</taxon>
        <taxon>Cyclobacteriaceae</taxon>
        <taxon>Aquiflexum</taxon>
    </lineage>
</organism>
<dbReference type="EMBL" id="LT838813">
    <property type="protein sequence ID" value="SMD46052.1"/>
    <property type="molecule type" value="Genomic_DNA"/>
</dbReference>
<feature type="domain" description="Glycosyl transferase family 1" evidence="1">
    <location>
        <begin position="180"/>
        <end position="343"/>
    </location>
</feature>
<dbReference type="InterPro" id="IPR001296">
    <property type="entry name" value="Glyco_trans_1"/>
</dbReference>
<dbReference type="STRING" id="758820.SAMN00777080_4731"/>
<protein>
    <submittedName>
        <fullName evidence="3">Glycosyltransferase involved in cell wall bisynthesis</fullName>
    </submittedName>
</protein>
<evidence type="ECO:0000313" key="3">
    <source>
        <dbReference type="EMBL" id="SMD46052.1"/>
    </source>
</evidence>
<dbReference type="SUPFAM" id="SSF53756">
    <property type="entry name" value="UDP-Glycosyltransferase/glycogen phosphorylase"/>
    <property type="match status" value="1"/>
</dbReference>
<feature type="domain" description="Glycosyltransferase subfamily 4-like N-terminal" evidence="2">
    <location>
        <begin position="15"/>
        <end position="169"/>
    </location>
</feature>
<keyword evidence="4" id="KW-1185">Reference proteome</keyword>
<reference evidence="4" key="1">
    <citation type="submission" date="2017-04" db="EMBL/GenBank/DDBJ databases">
        <authorList>
            <person name="Varghese N."/>
            <person name="Submissions S."/>
        </authorList>
    </citation>
    <scope>NUCLEOTIDE SEQUENCE [LARGE SCALE GENOMIC DNA]</scope>
    <source>
        <strain evidence="4">DSM 16537</strain>
    </source>
</reference>
<evidence type="ECO:0000259" key="1">
    <source>
        <dbReference type="Pfam" id="PF00534"/>
    </source>
</evidence>
<dbReference type="OrthoDB" id="7560678at2"/>
<dbReference type="InterPro" id="IPR028098">
    <property type="entry name" value="Glyco_trans_4-like_N"/>
</dbReference>
<sequence>MKIRILHCIETISSGGVERRRMFLSEYLDKDKYELKIICTWAGGPIADKLRELGVELIVVGSFKHPFEWQKHRDVLNVIKRFRPHIIHGAIFEGMTMAAIGGSIGHVPIIILEETSEPTTRSKKAIYLQRIFVMLSDKIIGISPAVCDFLIKKVKISEKKVLLINNGVPIPPRGNEKDSKSLKEKYGISEGDFIIGSVGRVFNDVKRFSDILESVKIINSPKIKFLLLGKGPDLEMLEDIAKKMGIEKQFISVGYHHDPNPFFNIMDVFCLPSAHEGFGLAAVEAMLHELPVIATKVGGLKNIVLDEVTGFLIPPQRPKLLAEKILDLLHDPLKRKKLGQSGYLRAKENYTSERYCKELEDLYLSELGKKG</sequence>
<name>A0A1W2HBF2_9BACT</name>
<dbReference type="PANTHER" id="PTHR12526">
    <property type="entry name" value="GLYCOSYLTRANSFERASE"/>
    <property type="match status" value="1"/>
</dbReference>
<evidence type="ECO:0000259" key="2">
    <source>
        <dbReference type="Pfam" id="PF13439"/>
    </source>
</evidence>
<dbReference type="RefSeq" id="WP_084122997.1">
    <property type="nucleotide sequence ID" value="NZ_LT838813.1"/>
</dbReference>
<evidence type="ECO:0000313" key="4">
    <source>
        <dbReference type="Proteomes" id="UP000192333"/>
    </source>
</evidence>
<keyword evidence="3" id="KW-0808">Transferase</keyword>
<dbReference type="PANTHER" id="PTHR12526:SF625">
    <property type="entry name" value="PHOSPHATIDYLINOSITOL GLYCAN-CLASS A"/>
    <property type="match status" value="1"/>
</dbReference>
<dbReference type="AlphaFoldDB" id="A0A1W2HBF2"/>
<dbReference type="Pfam" id="PF00534">
    <property type="entry name" value="Glycos_transf_1"/>
    <property type="match status" value="1"/>
</dbReference>
<dbReference type="CDD" id="cd03801">
    <property type="entry name" value="GT4_PimA-like"/>
    <property type="match status" value="1"/>
</dbReference>
<dbReference type="Proteomes" id="UP000192333">
    <property type="component" value="Chromosome I"/>
</dbReference>
<accession>A0A1W2HBF2</accession>
<proteinExistence type="predicted"/>
<dbReference type="Pfam" id="PF13439">
    <property type="entry name" value="Glyco_transf_4"/>
    <property type="match status" value="1"/>
</dbReference>
<gene>
    <name evidence="3" type="ORF">SAMN00777080_4731</name>
</gene>
<dbReference type="Gene3D" id="3.40.50.2000">
    <property type="entry name" value="Glycogen Phosphorylase B"/>
    <property type="match status" value="2"/>
</dbReference>